<feature type="transmembrane region" description="Helical" evidence="6">
    <location>
        <begin position="394"/>
        <end position="418"/>
    </location>
</feature>
<evidence type="ECO:0000256" key="4">
    <source>
        <dbReference type="ARBA" id="ARBA00023136"/>
    </source>
</evidence>
<feature type="transmembrane region" description="Helical" evidence="6">
    <location>
        <begin position="458"/>
        <end position="479"/>
    </location>
</feature>
<dbReference type="Pfam" id="PF01392">
    <property type="entry name" value="Fz"/>
    <property type="match status" value="1"/>
</dbReference>
<keyword evidence="2 6" id="KW-0812">Transmembrane</keyword>
<keyword evidence="4 6" id="KW-0472">Membrane</keyword>
<dbReference type="InterPro" id="IPR017981">
    <property type="entry name" value="GPCR_2-like_7TM"/>
</dbReference>
<evidence type="ECO:0000313" key="11">
    <source>
        <dbReference type="Proteomes" id="UP000646827"/>
    </source>
</evidence>
<feature type="transmembrane region" description="Helical" evidence="6">
    <location>
        <begin position="317"/>
        <end position="340"/>
    </location>
</feature>
<feature type="transmembrane region" description="Helical" evidence="6">
    <location>
        <begin position="525"/>
        <end position="546"/>
    </location>
</feature>
<feature type="domain" description="FZ" evidence="8">
    <location>
        <begin position="34"/>
        <end position="164"/>
    </location>
</feature>
<dbReference type="Proteomes" id="UP000646827">
    <property type="component" value="Unassembled WGS sequence"/>
</dbReference>
<dbReference type="PANTHER" id="PTHR31787">
    <property type="entry name" value="G-PROTEIN-COUPLED RECEPTOR GPCR FAMILY PROTEIN"/>
    <property type="match status" value="1"/>
</dbReference>
<dbReference type="PANTHER" id="PTHR31787:SF3">
    <property type="entry name" value="FRIZZLED AND SMOOTHENED-LIKE PROTEIN H"/>
    <property type="match status" value="1"/>
</dbReference>
<dbReference type="OrthoDB" id="26203at2759"/>
<dbReference type="Gene3D" id="1.20.1070.10">
    <property type="entry name" value="Rhodopsin 7-helix transmembrane proteins"/>
    <property type="match status" value="1"/>
</dbReference>
<feature type="chain" id="PRO_5034585196" description="G-protein coupled receptors family 2 profile 2 domain-containing protein" evidence="7">
    <location>
        <begin position="28"/>
        <end position="582"/>
    </location>
</feature>
<reference evidence="10 11" key="1">
    <citation type="submission" date="2020-12" db="EMBL/GenBank/DDBJ databases">
        <title>Metabolic potential, ecology and presence of endohyphal bacteria is reflected in genomic diversity of Mucoromycotina.</title>
        <authorList>
            <person name="Muszewska A."/>
            <person name="Okrasinska A."/>
            <person name="Steczkiewicz K."/>
            <person name="Drgas O."/>
            <person name="Orlowska M."/>
            <person name="Perlinska-Lenart U."/>
            <person name="Aleksandrzak-Piekarczyk T."/>
            <person name="Szatraj K."/>
            <person name="Zielenkiewicz U."/>
            <person name="Pilsyk S."/>
            <person name="Malc E."/>
            <person name="Mieczkowski P."/>
            <person name="Kruszewska J.S."/>
            <person name="Biernat P."/>
            <person name="Pawlowska J."/>
        </authorList>
    </citation>
    <scope>NUCLEOTIDE SEQUENCE [LARGE SCALE GENOMIC DNA]</scope>
    <source>
        <strain evidence="10 11">CBS 142.35</strain>
    </source>
</reference>
<dbReference type="AlphaFoldDB" id="A0A8H7RYZ0"/>
<keyword evidence="11" id="KW-1185">Reference proteome</keyword>
<evidence type="ECO:0008006" key="12">
    <source>
        <dbReference type="Google" id="ProtNLM"/>
    </source>
</evidence>
<evidence type="ECO:0000259" key="8">
    <source>
        <dbReference type="PROSITE" id="PS50038"/>
    </source>
</evidence>
<gene>
    <name evidence="10" type="ORF">INT45_004196</name>
</gene>
<dbReference type="InterPro" id="IPR020067">
    <property type="entry name" value="Frizzled_dom"/>
</dbReference>
<evidence type="ECO:0000259" key="9">
    <source>
        <dbReference type="PROSITE" id="PS50261"/>
    </source>
</evidence>
<feature type="transmembrane region" description="Helical" evidence="6">
    <location>
        <begin position="269"/>
        <end position="289"/>
    </location>
</feature>
<evidence type="ECO:0000256" key="6">
    <source>
        <dbReference type="SAM" id="Phobius"/>
    </source>
</evidence>
<dbReference type="PROSITE" id="PS50261">
    <property type="entry name" value="G_PROTEIN_RECEP_F2_4"/>
    <property type="match status" value="1"/>
</dbReference>
<sequence>MRPRENNMILMNSLFVIFSWFILLVSGQESGGASKAAVCTQYTGKVCAGYIDYDVYTGGMIQIDQIEKQLSTLAKLNTTLGPVDPYCTDSYFRYACSFYFPKCGASTDQQQEVWAGCSSTCEDTTKVCKNSFTMMGETQLLPDCNAVSPITNATLQPDESCNYISAKVDKSQAGLNLKAIPQGFVMAECPAPFIKDPEAKAGTNDSTNPTYCRFGCCIPCPAQDLFFNEGWTTHGFLATNIVRFISAVASFILVISYLVLPDKRRHPSLLILNFSLAIFLFSMVVFFSIGDTKRLQCADAINPSDQDNSPLCAAQGAILIFASLATVLWCSALIVNLHVHTVWNSNFFTNKYIYLSIFCWGVPTAFMAVCLGMHKVKFEFANLCLVSVDRIFDLFFYPMAAIVCPAFLLHIVTFLYIAKVAMKESQQSELSQSLSVNSMNRNQMAARKHKHVLTAVKIQWRALLLAIVALATVLFYWIFYFTQIHRMSSLTKDEDTIFDWLSCMMSPDNTQDSCTHIISNHMPPFGLMITAEALVSLIGVWIFLIFGKRSLWREWNDLIYDIRLSIGARGGREKHGDQFFAL</sequence>
<keyword evidence="5" id="KW-1015">Disulfide bond</keyword>
<dbReference type="GO" id="GO:0007166">
    <property type="term" value="P:cell surface receptor signaling pathway"/>
    <property type="evidence" value="ECO:0007669"/>
    <property type="project" value="InterPro"/>
</dbReference>
<dbReference type="InterPro" id="IPR036790">
    <property type="entry name" value="Frizzled_dom_sf"/>
</dbReference>
<protein>
    <recommendedName>
        <fullName evidence="12">G-protein coupled receptors family 2 profile 2 domain-containing protein</fullName>
    </recommendedName>
</protein>
<dbReference type="SUPFAM" id="SSF63501">
    <property type="entry name" value="Frizzled cysteine-rich domain"/>
    <property type="match status" value="1"/>
</dbReference>
<accession>A0A8H7RYZ0</accession>
<evidence type="ECO:0000256" key="1">
    <source>
        <dbReference type="ARBA" id="ARBA00004141"/>
    </source>
</evidence>
<evidence type="ECO:0000256" key="5">
    <source>
        <dbReference type="ARBA" id="ARBA00023157"/>
    </source>
</evidence>
<feature type="transmembrane region" description="Helical" evidence="6">
    <location>
        <begin position="241"/>
        <end position="260"/>
    </location>
</feature>
<evidence type="ECO:0000256" key="2">
    <source>
        <dbReference type="ARBA" id="ARBA00022692"/>
    </source>
</evidence>
<keyword evidence="3 6" id="KW-1133">Transmembrane helix</keyword>
<feature type="domain" description="G-protein coupled receptors family 2 profile 2" evidence="9">
    <location>
        <begin position="235"/>
        <end position="550"/>
    </location>
</feature>
<evidence type="ECO:0000256" key="7">
    <source>
        <dbReference type="SAM" id="SignalP"/>
    </source>
</evidence>
<dbReference type="GO" id="GO:0004888">
    <property type="term" value="F:transmembrane signaling receptor activity"/>
    <property type="evidence" value="ECO:0007669"/>
    <property type="project" value="InterPro"/>
</dbReference>
<organism evidence="10 11">
    <name type="scientific">Circinella minor</name>
    <dbReference type="NCBI Taxonomy" id="1195481"/>
    <lineage>
        <taxon>Eukaryota</taxon>
        <taxon>Fungi</taxon>
        <taxon>Fungi incertae sedis</taxon>
        <taxon>Mucoromycota</taxon>
        <taxon>Mucoromycotina</taxon>
        <taxon>Mucoromycetes</taxon>
        <taxon>Mucorales</taxon>
        <taxon>Lichtheimiaceae</taxon>
        <taxon>Circinella</taxon>
    </lineage>
</organism>
<evidence type="ECO:0000313" key="10">
    <source>
        <dbReference type="EMBL" id="KAG2220454.1"/>
    </source>
</evidence>
<name>A0A8H7RYZ0_9FUNG</name>
<evidence type="ECO:0000256" key="3">
    <source>
        <dbReference type="ARBA" id="ARBA00022989"/>
    </source>
</evidence>
<dbReference type="Gene3D" id="1.10.2000.10">
    <property type="entry name" value="Frizzled cysteine-rich domain"/>
    <property type="match status" value="1"/>
</dbReference>
<comment type="caution">
    <text evidence="10">The sequence shown here is derived from an EMBL/GenBank/DDBJ whole genome shotgun (WGS) entry which is preliminary data.</text>
</comment>
<proteinExistence type="predicted"/>
<feature type="transmembrane region" description="Helical" evidence="6">
    <location>
        <begin position="352"/>
        <end position="374"/>
    </location>
</feature>
<dbReference type="PROSITE" id="PS50038">
    <property type="entry name" value="FZ"/>
    <property type="match status" value="1"/>
</dbReference>
<comment type="subcellular location">
    <subcellularLocation>
        <location evidence="1">Membrane</location>
        <topology evidence="1">Multi-pass membrane protein</topology>
    </subcellularLocation>
</comment>
<keyword evidence="7" id="KW-0732">Signal</keyword>
<dbReference type="EMBL" id="JAEPRB010000140">
    <property type="protein sequence ID" value="KAG2220454.1"/>
    <property type="molecule type" value="Genomic_DNA"/>
</dbReference>
<dbReference type="GO" id="GO:0016020">
    <property type="term" value="C:membrane"/>
    <property type="evidence" value="ECO:0007669"/>
    <property type="project" value="UniProtKB-SubCell"/>
</dbReference>
<feature type="signal peptide" evidence="7">
    <location>
        <begin position="1"/>
        <end position="27"/>
    </location>
</feature>
<dbReference type="InterPro" id="IPR050949">
    <property type="entry name" value="GPCR_Fz/Smo-like"/>
</dbReference>